<dbReference type="PANTHER" id="PTHR32247">
    <property type="entry name" value="DIABLO HOMOLOG, MITOCHONDRIAL"/>
    <property type="match status" value="1"/>
</dbReference>
<dbReference type="SUPFAM" id="SSF46984">
    <property type="entry name" value="Smac/diablo"/>
    <property type="match status" value="1"/>
</dbReference>
<gene>
    <name evidence="7" type="ORF">KUTeg_023888</name>
</gene>
<protein>
    <recommendedName>
        <fullName evidence="5">Direct IAP-binding protein with low pI</fullName>
    </recommendedName>
</protein>
<proteinExistence type="inferred from homology"/>
<comment type="subcellular location">
    <subcellularLocation>
        <location evidence="1">Mitochondrion</location>
    </subcellularLocation>
</comment>
<dbReference type="InterPro" id="IPR009062">
    <property type="entry name" value="Smac/DIABLO-like_sf"/>
</dbReference>
<dbReference type="InterPro" id="IPR015142">
    <property type="entry name" value="Smac_DIABLO"/>
</dbReference>
<dbReference type="PANTHER" id="PTHR32247:SF3">
    <property type="entry name" value="DIABLO IAP-BINDING MITOCHONDRIAL PROTEIN"/>
    <property type="match status" value="1"/>
</dbReference>
<evidence type="ECO:0000313" key="7">
    <source>
        <dbReference type="EMBL" id="KAJ8299828.1"/>
    </source>
</evidence>
<comment type="similarity">
    <text evidence="6">Belongs to the Smac/DIABLO protein family.</text>
</comment>
<dbReference type="Gene3D" id="1.20.58.70">
    <property type="match status" value="1"/>
</dbReference>
<evidence type="ECO:0000256" key="1">
    <source>
        <dbReference type="ARBA" id="ARBA00004173"/>
    </source>
</evidence>
<evidence type="ECO:0000313" key="8">
    <source>
        <dbReference type="Proteomes" id="UP001217089"/>
    </source>
</evidence>
<keyword evidence="3" id="KW-0809">Transit peptide</keyword>
<accession>A0ABQ9E2Z5</accession>
<keyword evidence="2" id="KW-0053">Apoptosis</keyword>
<sequence length="101" mass="11377">MSLFVPDPSTLTTEYLVRNAASLTLDSACTLLSNTTIALSDASREYMKCMFVLIKLMEYKLQILGNTDEENKVWDLILQAKSNLAEAKRKKMLSIVTDLNK</sequence>
<dbReference type="Pfam" id="PF09057">
    <property type="entry name" value="Smac_DIABLO"/>
    <property type="match status" value="1"/>
</dbReference>
<evidence type="ECO:0000256" key="3">
    <source>
        <dbReference type="ARBA" id="ARBA00022946"/>
    </source>
</evidence>
<comment type="caution">
    <text evidence="7">The sequence shown here is derived from an EMBL/GenBank/DDBJ whole genome shotgun (WGS) entry which is preliminary data.</text>
</comment>
<keyword evidence="8" id="KW-1185">Reference proteome</keyword>
<reference evidence="7 8" key="1">
    <citation type="submission" date="2022-12" db="EMBL/GenBank/DDBJ databases">
        <title>Chromosome-level genome of Tegillarca granosa.</title>
        <authorList>
            <person name="Kim J."/>
        </authorList>
    </citation>
    <scope>NUCLEOTIDE SEQUENCE [LARGE SCALE GENOMIC DNA]</scope>
    <source>
        <strain evidence="7">Teg-2019</strain>
        <tissue evidence="7">Adductor muscle</tissue>
    </source>
</reference>
<organism evidence="7 8">
    <name type="scientific">Tegillarca granosa</name>
    <name type="common">Malaysian cockle</name>
    <name type="synonym">Anadara granosa</name>
    <dbReference type="NCBI Taxonomy" id="220873"/>
    <lineage>
        <taxon>Eukaryota</taxon>
        <taxon>Metazoa</taxon>
        <taxon>Spiralia</taxon>
        <taxon>Lophotrochozoa</taxon>
        <taxon>Mollusca</taxon>
        <taxon>Bivalvia</taxon>
        <taxon>Autobranchia</taxon>
        <taxon>Pteriomorphia</taxon>
        <taxon>Arcoida</taxon>
        <taxon>Arcoidea</taxon>
        <taxon>Arcidae</taxon>
        <taxon>Tegillarca</taxon>
    </lineage>
</organism>
<evidence type="ECO:0000256" key="2">
    <source>
        <dbReference type="ARBA" id="ARBA00022703"/>
    </source>
</evidence>
<dbReference type="EMBL" id="JARBDR010000921">
    <property type="protein sequence ID" value="KAJ8299828.1"/>
    <property type="molecule type" value="Genomic_DNA"/>
</dbReference>
<evidence type="ECO:0000256" key="4">
    <source>
        <dbReference type="ARBA" id="ARBA00023128"/>
    </source>
</evidence>
<dbReference type="Proteomes" id="UP001217089">
    <property type="component" value="Unassembled WGS sequence"/>
</dbReference>
<evidence type="ECO:0000256" key="5">
    <source>
        <dbReference type="ARBA" id="ARBA00033049"/>
    </source>
</evidence>
<keyword evidence="4" id="KW-0496">Mitochondrion</keyword>
<evidence type="ECO:0000256" key="6">
    <source>
        <dbReference type="ARBA" id="ARBA00046319"/>
    </source>
</evidence>
<name>A0ABQ9E2Z5_TEGGR</name>